<keyword evidence="2" id="KW-1185">Reference proteome</keyword>
<evidence type="ECO:0000313" key="2">
    <source>
        <dbReference type="Proteomes" id="UP001162483"/>
    </source>
</evidence>
<evidence type="ECO:0000313" key="1">
    <source>
        <dbReference type="EMBL" id="CAI9611226.1"/>
    </source>
</evidence>
<accession>A0ABN9GRB5</accession>
<sequence>MVQGVRYHVIAVGQSQLHNSKQAVMTVLFTL</sequence>
<proteinExistence type="predicted"/>
<reference evidence="1" key="1">
    <citation type="submission" date="2023-05" db="EMBL/GenBank/DDBJ databases">
        <authorList>
            <person name="Stuckert A."/>
        </authorList>
    </citation>
    <scope>NUCLEOTIDE SEQUENCE</scope>
</reference>
<protein>
    <submittedName>
        <fullName evidence="1">Uncharacterized protein</fullName>
    </submittedName>
</protein>
<name>A0ABN9GRB5_9NEOB</name>
<comment type="caution">
    <text evidence="1">The sequence shown here is derived from an EMBL/GenBank/DDBJ whole genome shotgun (WGS) entry which is preliminary data.</text>
</comment>
<dbReference type="EMBL" id="CATNWA010019093">
    <property type="protein sequence ID" value="CAI9611226.1"/>
    <property type="molecule type" value="Genomic_DNA"/>
</dbReference>
<gene>
    <name evidence="1" type="ORF">SPARVUS_LOCUS14518114</name>
</gene>
<dbReference type="Proteomes" id="UP001162483">
    <property type="component" value="Unassembled WGS sequence"/>
</dbReference>
<organism evidence="1 2">
    <name type="scientific">Staurois parvus</name>
    <dbReference type="NCBI Taxonomy" id="386267"/>
    <lineage>
        <taxon>Eukaryota</taxon>
        <taxon>Metazoa</taxon>
        <taxon>Chordata</taxon>
        <taxon>Craniata</taxon>
        <taxon>Vertebrata</taxon>
        <taxon>Euteleostomi</taxon>
        <taxon>Amphibia</taxon>
        <taxon>Batrachia</taxon>
        <taxon>Anura</taxon>
        <taxon>Neobatrachia</taxon>
        <taxon>Ranoidea</taxon>
        <taxon>Ranidae</taxon>
        <taxon>Staurois</taxon>
    </lineage>
</organism>